<accession>A0A6M3LPN1</accession>
<proteinExistence type="predicted"/>
<protein>
    <submittedName>
        <fullName evidence="1">Uncharacterized protein</fullName>
    </submittedName>
</protein>
<sequence length="63" mass="7221">MTLQEVKDKMAKDLYGQTTEEAVATGLCIQCKQPAIQNCYSEEGKREYYISGLCEKCFDKIFE</sequence>
<reference evidence="1" key="1">
    <citation type="submission" date="2020-03" db="EMBL/GenBank/DDBJ databases">
        <title>The deep terrestrial virosphere.</title>
        <authorList>
            <person name="Holmfeldt K."/>
            <person name="Nilsson E."/>
            <person name="Simone D."/>
            <person name="Lopez-Fernandez M."/>
            <person name="Wu X."/>
            <person name="de Brujin I."/>
            <person name="Lundin D."/>
            <person name="Andersson A."/>
            <person name="Bertilsson S."/>
            <person name="Dopson M."/>
        </authorList>
    </citation>
    <scope>NUCLEOTIDE SEQUENCE</scope>
    <source>
        <strain evidence="1">MM415B04917</strain>
    </source>
</reference>
<name>A0A6M3LPN1_9ZZZZ</name>
<organism evidence="1">
    <name type="scientific">viral metagenome</name>
    <dbReference type="NCBI Taxonomy" id="1070528"/>
    <lineage>
        <taxon>unclassified sequences</taxon>
        <taxon>metagenomes</taxon>
        <taxon>organismal metagenomes</taxon>
    </lineage>
</organism>
<gene>
    <name evidence="1" type="ORF">MM415B04917_0011</name>
</gene>
<evidence type="ECO:0000313" key="1">
    <source>
        <dbReference type="EMBL" id="QJA96149.1"/>
    </source>
</evidence>
<dbReference type="EMBL" id="MT143374">
    <property type="protein sequence ID" value="QJA96149.1"/>
    <property type="molecule type" value="Genomic_DNA"/>
</dbReference>
<dbReference type="AlphaFoldDB" id="A0A6M3LPN1"/>